<evidence type="ECO:0008006" key="4">
    <source>
        <dbReference type="Google" id="ProtNLM"/>
    </source>
</evidence>
<keyword evidence="1" id="KW-1133">Transmembrane helix</keyword>
<proteinExistence type="predicted"/>
<dbReference type="RefSeq" id="WP_212553978.1">
    <property type="nucleotide sequence ID" value="NZ_JAGXOE010000030.1"/>
</dbReference>
<evidence type="ECO:0000313" key="2">
    <source>
        <dbReference type="EMBL" id="MBS4102213.1"/>
    </source>
</evidence>
<evidence type="ECO:0000313" key="3">
    <source>
        <dbReference type="Proteomes" id="UP000676853"/>
    </source>
</evidence>
<reference evidence="2 3" key="1">
    <citation type="submission" date="2021-04" db="EMBL/GenBank/DDBJ databases">
        <title>Whole genome sequence analysis of a thiophenic sulfur metabolizing bacteria.</title>
        <authorList>
            <person name="Akhtar N."/>
            <person name="Akram J."/>
            <person name="Aslam A."/>
        </authorList>
    </citation>
    <scope>NUCLEOTIDE SEQUENCE [LARGE SCALE GENOMIC DNA]</scope>
    <source>
        <strain evidence="2 3">3OW</strain>
    </source>
</reference>
<sequence>MTPYPPSPQAPPPPPARGNAGLWWAIGGAVLVVVLVAVLAALLLARGSGGPSTSAGPAAAASSGKASACGLPGSGSTTPITDRVVSGPVYFPVSAAPGWTPQRYQLFSPGAQAAGLRTGVPGHSWEAHVEVGLTTFAPRVPVAEAARRIIPCIVASSRYDAYRPRLDGASEPEALTVDGVRAARVVGRILVSREGLAIPGDVVTVVVIDSAPQAYFESDTPIGDTALAAVAQQVFEQLKVARDV</sequence>
<keyword evidence="3" id="KW-1185">Reference proteome</keyword>
<evidence type="ECO:0000256" key="1">
    <source>
        <dbReference type="SAM" id="Phobius"/>
    </source>
</evidence>
<keyword evidence="1" id="KW-0472">Membrane</keyword>
<name>A0ABS5NE42_TSUPA</name>
<gene>
    <name evidence="2" type="ORF">KFZ73_13315</name>
</gene>
<feature type="transmembrane region" description="Helical" evidence="1">
    <location>
        <begin position="20"/>
        <end position="45"/>
    </location>
</feature>
<dbReference type="EMBL" id="JAGXOE010000030">
    <property type="protein sequence ID" value="MBS4102213.1"/>
    <property type="molecule type" value="Genomic_DNA"/>
</dbReference>
<accession>A0ABS5NE42</accession>
<protein>
    <recommendedName>
        <fullName evidence="4">Membrane glycine and proline rich protein</fullName>
    </recommendedName>
</protein>
<organism evidence="2 3">
    <name type="scientific">Tsukamurella paurometabola</name>
    <name type="common">Corynebacterium paurometabolum</name>
    <dbReference type="NCBI Taxonomy" id="2061"/>
    <lineage>
        <taxon>Bacteria</taxon>
        <taxon>Bacillati</taxon>
        <taxon>Actinomycetota</taxon>
        <taxon>Actinomycetes</taxon>
        <taxon>Mycobacteriales</taxon>
        <taxon>Tsukamurellaceae</taxon>
        <taxon>Tsukamurella</taxon>
    </lineage>
</organism>
<comment type="caution">
    <text evidence="2">The sequence shown here is derived from an EMBL/GenBank/DDBJ whole genome shotgun (WGS) entry which is preliminary data.</text>
</comment>
<dbReference type="Proteomes" id="UP000676853">
    <property type="component" value="Unassembled WGS sequence"/>
</dbReference>
<keyword evidence="1" id="KW-0812">Transmembrane</keyword>